<dbReference type="CDD" id="cd06171">
    <property type="entry name" value="Sigma70_r4"/>
    <property type="match status" value="1"/>
</dbReference>
<keyword evidence="3" id="KW-0731">Sigma factor</keyword>
<gene>
    <name evidence="7" type="ORF">SAMN04488090_3885</name>
</gene>
<dbReference type="OrthoDB" id="799938at2"/>
<dbReference type="AlphaFoldDB" id="A0A1G9UND2"/>
<sequence length="194" mass="22623">MAIHARINDEKQLLHRLIAGDPAAFEQFFHAYKKTTYHFVLRLTGSDAVAEELTHDVFLKIWDTREQLDPDRSAGGYLHTLARNHVFNHFREQARRERLTGEAARQLPVSTDEDPLVGQEYEQLTRDALALLPPKRREVFERCRFEEKSYEEVATEFGITRDAVKDHMVKAGKLLRAVLRRHLDVTLLLAFLFR</sequence>
<dbReference type="NCBIfam" id="TIGR02937">
    <property type="entry name" value="sigma70-ECF"/>
    <property type="match status" value="1"/>
</dbReference>
<accession>A0A1G9UND2</accession>
<comment type="similarity">
    <text evidence="1">Belongs to the sigma-70 factor family. ECF subfamily.</text>
</comment>
<dbReference type="GO" id="GO:0003677">
    <property type="term" value="F:DNA binding"/>
    <property type="evidence" value="ECO:0007669"/>
    <property type="project" value="InterPro"/>
</dbReference>
<dbReference type="GO" id="GO:0016987">
    <property type="term" value="F:sigma factor activity"/>
    <property type="evidence" value="ECO:0007669"/>
    <property type="project" value="UniProtKB-KW"/>
</dbReference>
<evidence type="ECO:0000256" key="4">
    <source>
        <dbReference type="ARBA" id="ARBA00023163"/>
    </source>
</evidence>
<dbReference type="SUPFAM" id="SSF88659">
    <property type="entry name" value="Sigma3 and sigma4 domains of RNA polymerase sigma factors"/>
    <property type="match status" value="1"/>
</dbReference>
<dbReference type="PANTHER" id="PTHR43133">
    <property type="entry name" value="RNA POLYMERASE ECF-TYPE SIGMA FACTO"/>
    <property type="match status" value="1"/>
</dbReference>
<dbReference type="Gene3D" id="1.10.10.10">
    <property type="entry name" value="Winged helix-like DNA-binding domain superfamily/Winged helix DNA-binding domain"/>
    <property type="match status" value="1"/>
</dbReference>
<dbReference type="InterPro" id="IPR036388">
    <property type="entry name" value="WH-like_DNA-bd_sf"/>
</dbReference>
<dbReference type="InterPro" id="IPR014284">
    <property type="entry name" value="RNA_pol_sigma-70_dom"/>
</dbReference>
<dbReference type="InterPro" id="IPR007627">
    <property type="entry name" value="RNA_pol_sigma70_r2"/>
</dbReference>
<evidence type="ECO:0000313" key="8">
    <source>
        <dbReference type="Proteomes" id="UP000198901"/>
    </source>
</evidence>
<dbReference type="InterPro" id="IPR039425">
    <property type="entry name" value="RNA_pol_sigma-70-like"/>
</dbReference>
<dbReference type="InterPro" id="IPR014327">
    <property type="entry name" value="RNA_pol_sigma70_bacteroid"/>
</dbReference>
<dbReference type="Pfam" id="PF04542">
    <property type="entry name" value="Sigma70_r2"/>
    <property type="match status" value="1"/>
</dbReference>
<dbReference type="RefSeq" id="WP_093206032.1">
    <property type="nucleotide sequence ID" value="NZ_FNGS01000007.1"/>
</dbReference>
<keyword evidence="4" id="KW-0804">Transcription</keyword>
<dbReference type="EMBL" id="FNGS01000007">
    <property type="protein sequence ID" value="SDM61374.1"/>
    <property type="molecule type" value="Genomic_DNA"/>
</dbReference>
<organism evidence="7 8">
    <name type="scientific">Siphonobacter aquaeclarae</name>
    <dbReference type="NCBI Taxonomy" id="563176"/>
    <lineage>
        <taxon>Bacteria</taxon>
        <taxon>Pseudomonadati</taxon>
        <taxon>Bacteroidota</taxon>
        <taxon>Cytophagia</taxon>
        <taxon>Cytophagales</taxon>
        <taxon>Cytophagaceae</taxon>
        <taxon>Siphonobacter</taxon>
    </lineage>
</organism>
<evidence type="ECO:0000256" key="2">
    <source>
        <dbReference type="ARBA" id="ARBA00023015"/>
    </source>
</evidence>
<dbReference type="Pfam" id="PF08281">
    <property type="entry name" value="Sigma70_r4_2"/>
    <property type="match status" value="1"/>
</dbReference>
<dbReference type="InterPro" id="IPR013325">
    <property type="entry name" value="RNA_pol_sigma_r2"/>
</dbReference>
<dbReference type="Gene3D" id="1.10.1740.10">
    <property type="match status" value="1"/>
</dbReference>
<evidence type="ECO:0000313" key="7">
    <source>
        <dbReference type="EMBL" id="SDM61374.1"/>
    </source>
</evidence>
<dbReference type="STRING" id="563176.SAMN04488090_3885"/>
<dbReference type="PANTHER" id="PTHR43133:SF46">
    <property type="entry name" value="RNA POLYMERASE SIGMA-70 FACTOR ECF SUBFAMILY"/>
    <property type="match status" value="1"/>
</dbReference>
<feature type="domain" description="RNA polymerase sigma factor 70 region 4 type 2" evidence="6">
    <location>
        <begin position="126"/>
        <end position="171"/>
    </location>
</feature>
<evidence type="ECO:0000259" key="5">
    <source>
        <dbReference type="Pfam" id="PF04542"/>
    </source>
</evidence>
<proteinExistence type="inferred from homology"/>
<dbReference type="GO" id="GO:0006352">
    <property type="term" value="P:DNA-templated transcription initiation"/>
    <property type="evidence" value="ECO:0007669"/>
    <property type="project" value="InterPro"/>
</dbReference>
<keyword evidence="8" id="KW-1185">Reference proteome</keyword>
<dbReference type="InterPro" id="IPR013324">
    <property type="entry name" value="RNA_pol_sigma_r3/r4-like"/>
</dbReference>
<evidence type="ECO:0000259" key="6">
    <source>
        <dbReference type="Pfam" id="PF08281"/>
    </source>
</evidence>
<evidence type="ECO:0000256" key="3">
    <source>
        <dbReference type="ARBA" id="ARBA00023082"/>
    </source>
</evidence>
<name>A0A1G9UND2_9BACT</name>
<keyword evidence="2" id="KW-0805">Transcription regulation</keyword>
<reference evidence="7 8" key="1">
    <citation type="submission" date="2016-10" db="EMBL/GenBank/DDBJ databases">
        <authorList>
            <person name="de Groot N.N."/>
        </authorList>
    </citation>
    <scope>NUCLEOTIDE SEQUENCE [LARGE SCALE GENOMIC DNA]</scope>
    <source>
        <strain evidence="7 8">DSM 21668</strain>
    </source>
</reference>
<dbReference type="Proteomes" id="UP000198901">
    <property type="component" value="Unassembled WGS sequence"/>
</dbReference>
<protein>
    <submittedName>
        <fullName evidence="7">RNA polymerase sigma-70 factor, ECF subfamily</fullName>
    </submittedName>
</protein>
<feature type="domain" description="RNA polymerase sigma-70 region 2" evidence="5">
    <location>
        <begin position="29"/>
        <end position="96"/>
    </location>
</feature>
<dbReference type="SUPFAM" id="SSF88946">
    <property type="entry name" value="Sigma2 domain of RNA polymerase sigma factors"/>
    <property type="match status" value="1"/>
</dbReference>
<evidence type="ECO:0000256" key="1">
    <source>
        <dbReference type="ARBA" id="ARBA00010641"/>
    </source>
</evidence>
<dbReference type="NCBIfam" id="TIGR02985">
    <property type="entry name" value="Sig70_bacteroi1"/>
    <property type="match status" value="1"/>
</dbReference>
<dbReference type="InterPro" id="IPR013249">
    <property type="entry name" value="RNA_pol_sigma70_r4_t2"/>
</dbReference>